<dbReference type="EMBL" id="SRRH01000203">
    <property type="protein sequence ID" value="KAG6295047.1"/>
    <property type="molecule type" value="Genomic_DNA"/>
</dbReference>
<name>A0A9P7QI09_9HYPO</name>
<dbReference type="AlphaFoldDB" id="A0A9P7QI09"/>
<gene>
    <name evidence="1" type="ORF">E4U09_002394</name>
</gene>
<proteinExistence type="predicted"/>
<evidence type="ECO:0000313" key="2">
    <source>
        <dbReference type="Proteomes" id="UP000707071"/>
    </source>
</evidence>
<comment type="caution">
    <text evidence="1">The sequence shown here is derived from an EMBL/GenBank/DDBJ whole genome shotgun (WGS) entry which is preliminary data.</text>
</comment>
<protein>
    <submittedName>
        <fullName evidence="1">Uncharacterized protein</fullName>
    </submittedName>
</protein>
<accession>A0A9P7QI09</accession>
<keyword evidence="2" id="KW-1185">Reference proteome</keyword>
<reference evidence="1 2" key="1">
    <citation type="journal article" date="2020" name="bioRxiv">
        <title>Whole genome comparisons of ergot fungi reveals the divergence and evolution of species within the genus Claviceps are the result of varying mechanisms driving genome evolution and host range expansion.</title>
        <authorList>
            <person name="Wyka S.A."/>
            <person name="Mondo S.J."/>
            <person name="Liu M."/>
            <person name="Dettman J."/>
            <person name="Nalam V."/>
            <person name="Broders K.D."/>
        </authorList>
    </citation>
    <scope>NUCLEOTIDE SEQUENCE [LARGE SCALE GENOMIC DNA]</scope>
    <source>
        <strain evidence="1 2">Clav52</strain>
    </source>
</reference>
<dbReference type="Proteomes" id="UP000707071">
    <property type="component" value="Unassembled WGS sequence"/>
</dbReference>
<evidence type="ECO:0000313" key="1">
    <source>
        <dbReference type="EMBL" id="KAG6295047.1"/>
    </source>
</evidence>
<sequence length="61" mass="6974">MAVTDPIPEKVEVSSSPGIANRSNRRATLDIRAIAYECELCWRRRTPGFVRCRALFDPYMS</sequence>
<organism evidence="1 2">
    <name type="scientific">Claviceps aff. purpurea</name>
    <dbReference type="NCBI Taxonomy" id="1967640"/>
    <lineage>
        <taxon>Eukaryota</taxon>
        <taxon>Fungi</taxon>
        <taxon>Dikarya</taxon>
        <taxon>Ascomycota</taxon>
        <taxon>Pezizomycotina</taxon>
        <taxon>Sordariomycetes</taxon>
        <taxon>Hypocreomycetidae</taxon>
        <taxon>Hypocreales</taxon>
        <taxon>Clavicipitaceae</taxon>
        <taxon>Claviceps</taxon>
    </lineage>
</organism>